<gene>
    <name evidence="4" type="ORF">GKE01_15285</name>
</gene>
<evidence type="ECO:0000256" key="1">
    <source>
        <dbReference type="ARBA" id="ARBA00022723"/>
    </source>
</evidence>
<dbReference type="GO" id="GO:0008270">
    <property type="term" value="F:zinc ion binding"/>
    <property type="evidence" value="ECO:0007669"/>
    <property type="project" value="InterPro"/>
</dbReference>
<comment type="caution">
    <text evidence="4">The sequence shown here is derived from an EMBL/GenBank/DDBJ whole genome shotgun (WGS) entry which is preliminary data.</text>
</comment>
<dbReference type="Pfam" id="PF08797">
    <property type="entry name" value="HIRAN"/>
    <property type="match status" value="1"/>
</dbReference>
<dbReference type="InterPro" id="IPR014905">
    <property type="entry name" value="HIRAN"/>
</dbReference>
<keyword evidence="1" id="KW-0479">Metal-binding</keyword>
<protein>
    <recommendedName>
        <fullName evidence="3">HIRAN domain-containing protein</fullName>
    </recommendedName>
</protein>
<dbReference type="GO" id="GO:0003676">
    <property type="term" value="F:nucleic acid binding"/>
    <property type="evidence" value="ECO:0007669"/>
    <property type="project" value="InterPro"/>
</dbReference>
<organism evidence="4">
    <name type="scientific">Parabacteroides goldsteinii</name>
    <dbReference type="NCBI Taxonomy" id="328812"/>
    <lineage>
        <taxon>Bacteria</taxon>
        <taxon>Pseudomonadati</taxon>
        <taxon>Bacteroidota</taxon>
        <taxon>Bacteroidia</taxon>
        <taxon>Bacteroidales</taxon>
        <taxon>Tannerellaceae</taxon>
        <taxon>Parabacteroides</taxon>
    </lineage>
</organism>
<dbReference type="AlphaFoldDB" id="A0A6G1ZFW0"/>
<dbReference type="RefSeq" id="WP_010802254.1">
    <property type="nucleotide sequence ID" value="NZ_CAJSYT010000001.1"/>
</dbReference>
<dbReference type="Gene3D" id="3.30.70.2330">
    <property type="match status" value="1"/>
</dbReference>
<keyword evidence="2" id="KW-0378">Hydrolase</keyword>
<accession>A0A6G1ZFW0</accession>
<reference evidence="4" key="1">
    <citation type="journal article" date="2019" name="Nat. Med.">
        <title>A library of human gut bacterial isolates paired with longitudinal multiomics data enables mechanistic microbiome research.</title>
        <authorList>
            <person name="Poyet M."/>
            <person name="Groussin M."/>
            <person name="Gibbons S.M."/>
            <person name="Avila-Pacheco J."/>
            <person name="Jiang X."/>
            <person name="Kearney S.M."/>
            <person name="Perrotta A.R."/>
            <person name="Berdy B."/>
            <person name="Zhao S."/>
            <person name="Lieberman T.D."/>
            <person name="Swanson P.K."/>
            <person name="Smith M."/>
            <person name="Roesemann S."/>
            <person name="Alexander J.E."/>
            <person name="Rich S.A."/>
            <person name="Livny J."/>
            <person name="Vlamakis H."/>
            <person name="Clish C."/>
            <person name="Bullock K."/>
            <person name="Deik A."/>
            <person name="Scott J."/>
            <person name="Pierce K.A."/>
            <person name="Xavier R.J."/>
            <person name="Alm E.J."/>
        </authorList>
    </citation>
    <scope>NUCLEOTIDE SEQUENCE</scope>
    <source>
        <strain evidence="4">BIOML-A4</strain>
    </source>
</reference>
<sequence>MDVLIVIFEMNNCLFTLREYISNSESNEELQDRVNLNVIARKEEKEQYESRYENKDSSNYCSFNVAGLRYFNAKTKKLIAELVPGDILFLERDSDDEYNNMIKVTFFDIIKSDEILLGYVPADKTLSIGEIIDDNPQYQCYVDDISCNFADDDFSIFAEIRY</sequence>
<evidence type="ECO:0000259" key="3">
    <source>
        <dbReference type="Pfam" id="PF08797"/>
    </source>
</evidence>
<evidence type="ECO:0000313" key="4">
    <source>
        <dbReference type="EMBL" id="MRY12827.1"/>
    </source>
</evidence>
<dbReference type="GO" id="GO:0016818">
    <property type="term" value="F:hydrolase activity, acting on acid anhydrides, in phosphorus-containing anhydrides"/>
    <property type="evidence" value="ECO:0007669"/>
    <property type="project" value="InterPro"/>
</dbReference>
<evidence type="ECO:0000256" key="2">
    <source>
        <dbReference type="ARBA" id="ARBA00022801"/>
    </source>
</evidence>
<name>A0A6G1ZFW0_9BACT</name>
<feature type="domain" description="HIRAN" evidence="3">
    <location>
        <begin position="60"/>
        <end position="135"/>
    </location>
</feature>
<dbReference type="EMBL" id="WKLP01000022">
    <property type="protein sequence ID" value="MRY12827.1"/>
    <property type="molecule type" value="Genomic_DNA"/>
</dbReference>
<proteinExistence type="predicted"/>